<accession>A0A0H3CEL3</accession>
<dbReference type="GeneID" id="7330353"/>
<name>A0A0H3CEL3_CAUVN</name>
<organism evidence="2 3">
    <name type="scientific">Caulobacter vibrioides (strain NA1000 / CB15N)</name>
    <name type="common">Caulobacter crescentus</name>
    <dbReference type="NCBI Taxonomy" id="565050"/>
    <lineage>
        <taxon>Bacteria</taxon>
        <taxon>Pseudomonadati</taxon>
        <taxon>Pseudomonadota</taxon>
        <taxon>Alphaproteobacteria</taxon>
        <taxon>Caulobacterales</taxon>
        <taxon>Caulobacteraceae</taxon>
        <taxon>Caulobacter</taxon>
    </lineage>
</organism>
<dbReference type="RefSeq" id="YP_002518701.1">
    <property type="nucleotide sequence ID" value="NC_011916.1"/>
</dbReference>
<sequence length="38" mass="3793">MGANHGVGQGAVAGNLDRTLSPDGRRGDKGFAGRLRGA</sequence>
<protein>
    <submittedName>
        <fullName evidence="2">Uncharacterized protein</fullName>
    </submittedName>
</protein>
<evidence type="ECO:0000313" key="3">
    <source>
        <dbReference type="Proteomes" id="UP000001364"/>
    </source>
</evidence>
<dbReference type="HOGENOM" id="CLU_3326177_0_0_5"/>
<evidence type="ECO:0000256" key="1">
    <source>
        <dbReference type="SAM" id="MobiDB-lite"/>
    </source>
</evidence>
<dbReference type="KEGG" id="ccs:CCNA_03329"/>
<keyword evidence="3" id="KW-1185">Reference proteome</keyword>
<proteinExistence type="predicted"/>
<dbReference type="Proteomes" id="UP000001364">
    <property type="component" value="Chromosome"/>
</dbReference>
<evidence type="ECO:0000313" key="2">
    <source>
        <dbReference type="EMBL" id="ACL96793.1"/>
    </source>
</evidence>
<feature type="compositionally biased region" description="Gly residues" evidence="1">
    <location>
        <begin position="1"/>
        <end position="11"/>
    </location>
</feature>
<feature type="region of interest" description="Disordered" evidence="1">
    <location>
        <begin position="1"/>
        <end position="38"/>
    </location>
</feature>
<reference evidence="2 3" key="1">
    <citation type="journal article" date="2010" name="J. Bacteriol.">
        <title>The genetic basis of laboratory adaptation in Caulobacter crescentus.</title>
        <authorList>
            <person name="Marks M.E."/>
            <person name="Castro-Rojas C.M."/>
            <person name="Teiling C."/>
            <person name="Du L."/>
            <person name="Kapatral V."/>
            <person name="Walunas T.L."/>
            <person name="Crosson S."/>
        </authorList>
    </citation>
    <scope>NUCLEOTIDE SEQUENCE [LARGE SCALE GENOMIC DNA]</scope>
    <source>
        <strain evidence="3">NA1000 / CB15N</strain>
    </source>
</reference>
<gene>
    <name evidence="2" type="ordered locus">CCNA_03329</name>
</gene>
<dbReference type="RefSeq" id="WP_012640702.1">
    <property type="nucleotide sequence ID" value="NC_011916.1"/>
</dbReference>
<dbReference type="AlphaFoldDB" id="A0A0H3CEL3"/>
<dbReference type="EMBL" id="CP001340">
    <property type="protein sequence ID" value="ACL96793.1"/>
    <property type="molecule type" value="Genomic_DNA"/>
</dbReference>